<comment type="subcellular location">
    <subcellularLocation>
        <location evidence="1">Cell membrane</location>
        <topology evidence="1">Multi-pass membrane protein</topology>
    </subcellularLocation>
</comment>
<feature type="domain" description="Type II secretion system protein GspF" evidence="7">
    <location>
        <begin position="48"/>
        <end position="166"/>
    </location>
</feature>
<feature type="transmembrane region" description="Helical" evidence="6">
    <location>
        <begin position="43"/>
        <end position="71"/>
    </location>
</feature>
<keyword evidence="4 6" id="KW-1133">Transmembrane helix</keyword>
<evidence type="ECO:0000256" key="1">
    <source>
        <dbReference type="ARBA" id="ARBA00004651"/>
    </source>
</evidence>
<accession>A0A919P988</accession>
<organism evidence="8 9">
    <name type="scientific">Cellulomonas pakistanensis</name>
    <dbReference type="NCBI Taxonomy" id="992287"/>
    <lineage>
        <taxon>Bacteria</taxon>
        <taxon>Bacillati</taxon>
        <taxon>Actinomycetota</taxon>
        <taxon>Actinomycetes</taxon>
        <taxon>Micrococcales</taxon>
        <taxon>Cellulomonadaceae</taxon>
        <taxon>Cellulomonas</taxon>
    </lineage>
</organism>
<keyword evidence="9" id="KW-1185">Reference proteome</keyword>
<keyword evidence="2" id="KW-1003">Cell membrane</keyword>
<dbReference type="GO" id="GO:0005886">
    <property type="term" value="C:plasma membrane"/>
    <property type="evidence" value="ECO:0007669"/>
    <property type="project" value="UniProtKB-SubCell"/>
</dbReference>
<comment type="caution">
    <text evidence="8">The sequence shown here is derived from an EMBL/GenBank/DDBJ whole genome shotgun (WGS) entry which is preliminary data.</text>
</comment>
<dbReference type="Proteomes" id="UP000642125">
    <property type="component" value="Unassembled WGS sequence"/>
</dbReference>
<dbReference type="PANTHER" id="PTHR35007">
    <property type="entry name" value="INTEGRAL MEMBRANE PROTEIN-RELATED"/>
    <property type="match status" value="1"/>
</dbReference>
<reference evidence="8" key="1">
    <citation type="submission" date="2021-01" db="EMBL/GenBank/DDBJ databases">
        <title>Whole genome shotgun sequence of Cellulomonas pakistanensis NBRC 110800.</title>
        <authorList>
            <person name="Komaki H."/>
            <person name="Tamura T."/>
        </authorList>
    </citation>
    <scope>NUCLEOTIDE SEQUENCE</scope>
    <source>
        <strain evidence="8">NBRC 110800</strain>
    </source>
</reference>
<gene>
    <name evidence="8" type="ORF">Cpa01nite_13490</name>
</gene>
<dbReference type="Pfam" id="PF00482">
    <property type="entry name" value="T2SSF"/>
    <property type="match status" value="1"/>
</dbReference>
<dbReference type="AlphaFoldDB" id="A0A919P988"/>
<proteinExistence type="predicted"/>
<keyword evidence="3 6" id="KW-0812">Transmembrane</keyword>
<evidence type="ECO:0000256" key="3">
    <source>
        <dbReference type="ARBA" id="ARBA00022692"/>
    </source>
</evidence>
<evidence type="ECO:0000256" key="2">
    <source>
        <dbReference type="ARBA" id="ARBA00022475"/>
    </source>
</evidence>
<evidence type="ECO:0000313" key="9">
    <source>
        <dbReference type="Proteomes" id="UP000642125"/>
    </source>
</evidence>
<dbReference type="EMBL" id="BONO01000008">
    <property type="protein sequence ID" value="GIG35968.1"/>
    <property type="molecule type" value="Genomic_DNA"/>
</dbReference>
<evidence type="ECO:0000256" key="6">
    <source>
        <dbReference type="SAM" id="Phobius"/>
    </source>
</evidence>
<keyword evidence="5 6" id="KW-0472">Membrane</keyword>
<dbReference type="InterPro" id="IPR018076">
    <property type="entry name" value="T2SS_GspF_dom"/>
</dbReference>
<dbReference type="PANTHER" id="PTHR35007:SF3">
    <property type="entry name" value="POSSIBLE CONSERVED ALANINE RICH MEMBRANE PROTEIN"/>
    <property type="match status" value="1"/>
</dbReference>
<evidence type="ECO:0000313" key="8">
    <source>
        <dbReference type="EMBL" id="GIG35968.1"/>
    </source>
</evidence>
<protein>
    <recommendedName>
        <fullName evidence="7">Type II secretion system protein GspF domain-containing protein</fullName>
    </recommendedName>
</protein>
<evidence type="ECO:0000256" key="4">
    <source>
        <dbReference type="ARBA" id="ARBA00022989"/>
    </source>
</evidence>
<dbReference type="RefSeq" id="WP_203668001.1">
    <property type="nucleotide sequence ID" value="NZ_BONO01000008.1"/>
</dbReference>
<feature type="transmembrane region" description="Helical" evidence="6">
    <location>
        <begin position="149"/>
        <end position="171"/>
    </location>
</feature>
<name>A0A919P988_9CELL</name>
<evidence type="ECO:0000259" key="7">
    <source>
        <dbReference type="Pfam" id="PF00482"/>
    </source>
</evidence>
<evidence type="ECO:0000256" key="5">
    <source>
        <dbReference type="ARBA" id="ARBA00023136"/>
    </source>
</evidence>
<sequence length="178" mass="17561">MAEAVLALLVAAAVHLLRPSARHLVPRPRLRPAAVVDGEAVDVVVVVDLLAVAVAAGASVPGALAAVGAALGGPTGADLSRAGAALLLGDPWAGAWAHAPTLGSVLDGLAAAWDTGAAAGPALQATAATLRRERDRAAREASGRLGVRLVVPLGVCFLPAFVLVGLVPVLVSLGRGLL</sequence>